<feature type="compositionally biased region" description="Basic residues" evidence="1">
    <location>
        <begin position="1"/>
        <end position="20"/>
    </location>
</feature>
<feature type="region of interest" description="Disordered" evidence="1">
    <location>
        <begin position="1"/>
        <end position="24"/>
    </location>
</feature>
<sequence length="171" mass="18684">MLHSRNSRPGKGTPSRHRLRPQAAARLQEPAQLGKLRRMLGVMLQPLQELLAAPLLMLLRIDLVGEHLQQAPIALVPHPVDHLRLAQRAQQIGSRRVVERAFADESLACSAVGSPGAVREGLQALIERTAADELVLTAQIFDHAARLKSYALIAEAWWLPRTKTAGLGADA</sequence>
<gene>
    <name evidence="2" type="ORF">C667_09412</name>
</gene>
<dbReference type="Proteomes" id="UP000013047">
    <property type="component" value="Unassembled WGS sequence"/>
</dbReference>
<proteinExistence type="predicted"/>
<accession>N6Z0H1</accession>
<dbReference type="AlphaFoldDB" id="N6Z0H1"/>
<dbReference type="RefSeq" id="WP_004361483.1">
    <property type="nucleotide sequence ID" value="NZ_AMXF01000052.1"/>
</dbReference>
<dbReference type="SUPFAM" id="SSF51679">
    <property type="entry name" value="Bacterial luciferase-like"/>
    <property type="match status" value="1"/>
</dbReference>
<dbReference type="InterPro" id="IPR036661">
    <property type="entry name" value="Luciferase-like_sf"/>
</dbReference>
<dbReference type="GO" id="GO:0016705">
    <property type="term" value="F:oxidoreductase activity, acting on paired donors, with incorporation or reduction of molecular oxygen"/>
    <property type="evidence" value="ECO:0007669"/>
    <property type="project" value="InterPro"/>
</dbReference>
<evidence type="ECO:0000256" key="1">
    <source>
        <dbReference type="SAM" id="MobiDB-lite"/>
    </source>
</evidence>
<dbReference type="EMBL" id="AMXF01000052">
    <property type="protein sequence ID" value="ENO97335.1"/>
    <property type="molecule type" value="Genomic_DNA"/>
</dbReference>
<dbReference type="Gene3D" id="3.20.20.30">
    <property type="entry name" value="Luciferase-like domain"/>
    <property type="match status" value="1"/>
</dbReference>
<keyword evidence="3" id="KW-1185">Reference proteome</keyword>
<protein>
    <submittedName>
        <fullName evidence="2">Uncharacterized protein</fullName>
    </submittedName>
</protein>
<comment type="caution">
    <text evidence="2">The sequence shown here is derived from an EMBL/GenBank/DDBJ whole genome shotgun (WGS) entry which is preliminary data.</text>
</comment>
<evidence type="ECO:0000313" key="2">
    <source>
        <dbReference type="EMBL" id="ENO97335.1"/>
    </source>
</evidence>
<evidence type="ECO:0000313" key="3">
    <source>
        <dbReference type="Proteomes" id="UP000013047"/>
    </source>
</evidence>
<organism evidence="2 3">
    <name type="scientific">Thauera phenylacetica B4P</name>
    <dbReference type="NCBI Taxonomy" id="1234382"/>
    <lineage>
        <taxon>Bacteria</taxon>
        <taxon>Pseudomonadati</taxon>
        <taxon>Pseudomonadota</taxon>
        <taxon>Betaproteobacteria</taxon>
        <taxon>Rhodocyclales</taxon>
        <taxon>Zoogloeaceae</taxon>
        <taxon>Thauera</taxon>
    </lineage>
</organism>
<name>N6Z0H1_9RHOO</name>
<reference evidence="2 3" key="1">
    <citation type="submission" date="2012-09" db="EMBL/GenBank/DDBJ databases">
        <title>Draft Genome Sequences of 6 Strains from Genus Thauera.</title>
        <authorList>
            <person name="Liu B."/>
            <person name="Shapleigh J.P."/>
            <person name="Frostegard A.H."/>
        </authorList>
    </citation>
    <scope>NUCLEOTIDE SEQUENCE [LARGE SCALE GENOMIC DNA]</scope>
    <source>
        <strain evidence="2 3">B4P</strain>
    </source>
</reference>